<protein>
    <submittedName>
        <fullName evidence="2">Uncharacterized protein</fullName>
    </submittedName>
</protein>
<evidence type="ECO:0000313" key="2">
    <source>
        <dbReference type="EMBL" id="GAA2493483.1"/>
    </source>
</evidence>
<evidence type="ECO:0000313" key="3">
    <source>
        <dbReference type="Proteomes" id="UP001501358"/>
    </source>
</evidence>
<evidence type="ECO:0000256" key="1">
    <source>
        <dbReference type="SAM" id="SignalP"/>
    </source>
</evidence>
<feature type="chain" id="PRO_5045901052" evidence="1">
    <location>
        <begin position="28"/>
        <end position="106"/>
    </location>
</feature>
<keyword evidence="1" id="KW-0732">Signal</keyword>
<name>A0ABN3M075_9ACTN</name>
<accession>A0ABN3M075</accession>
<organism evidence="2 3">
    <name type="scientific">Streptomyces thermolineatus</name>
    <dbReference type="NCBI Taxonomy" id="44033"/>
    <lineage>
        <taxon>Bacteria</taxon>
        <taxon>Bacillati</taxon>
        <taxon>Actinomycetota</taxon>
        <taxon>Actinomycetes</taxon>
        <taxon>Kitasatosporales</taxon>
        <taxon>Streptomycetaceae</taxon>
        <taxon>Streptomyces</taxon>
    </lineage>
</organism>
<gene>
    <name evidence="2" type="ORF">GCM10010406_31940</name>
</gene>
<comment type="caution">
    <text evidence="2">The sequence shown here is derived from an EMBL/GenBank/DDBJ whole genome shotgun (WGS) entry which is preliminary data.</text>
</comment>
<dbReference type="RefSeq" id="WP_344383850.1">
    <property type="nucleotide sequence ID" value="NZ_BAAATA010000017.1"/>
</dbReference>
<sequence>MRASRPLGLVALSLAMTGLLGAGTAVAAGQGDPDRHHHRYIDAEECIDDGGQVVLEEEAEFGICNGGDSNGEIVDLDNDYDDDYYDDDFRPFDDKGAAKAKGQAKA</sequence>
<reference evidence="2 3" key="1">
    <citation type="journal article" date="2019" name="Int. J. Syst. Evol. Microbiol.">
        <title>The Global Catalogue of Microorganisms (GCM) 10K type strain sequencing project: providing services to taxonomists for standard genome sequencing and annotation.</title>
        <authorList>
            <consortium name="The Broad Institute Genomics Platform"/>
            <consortium name="The Broad Institute Genome Sequencing Center for Infectious Disease"/>
            <person name="Wu L."/>
            <person name="Ma J."/>
        </authorList>
    </citation>
    <scope>NUCLEOTIDE SEQUENCE [LARGE SCALE GENOMIC DNA]</scope>
    <source>
        <strain evidence="2 3">JCM 6307</strain>
    </source>
</reference>
<dbReference type="Proteomes" id="UP001501358">
    <property type="component" value="Unassembled WGS sequence"/>
</dbReference>
<dbReference type="EMBL" id="BAAATA010000017">
    <property type="protein sequence ID" value="GAA2493483.1"/>
    <property type="molecule type" value="Genomic_DNA"/>
</dbReference>
<proteinExistence type="predicted"/>
<keyword evidence="3" id="KW-1185">Reference proteome</keyword>
<feature type="signal peptide" evidence="1">
    <location>
        <begin position="1"/>
        <end position="27"/>
    </location>
</feature>